<proteinExistence type="inferred from homology"/>
<reference evidence="15" key="2">
    <citation type="submission" date="2025-09" db="UniProtKB">
        <authorList>
            <consortium name="Ensembl"/>
        </authorList>
    </citation>
    <scope>IDENTIFICATION</scope>
</reference>
<dbReference type="Ensembl" id="ENSSPUT00000020881.1">
    <property type="protein sequence ID" value="ENSSPUP00000019602.1"/>
    <property type="gene ID" value="ENSSPUG00000015099.1"/>
</dbReference>
<protein>
    <recommendedName>
        <fullName evidence="13">Olfactory receptor</fullName>
    </recommendedName>
</protein>
<keyword evidence="7 13" id="KW-1133">Transmembrane helix</keyword>
<evidence type="ECO:0000256" key="2">
    <source>
        <dbReference type="ARBA" id="ARBA00004651"/>
    </source>
</evidence>
<dbReference type="PROSITE" id="PS50262">
    <property type="entry name" value="G_PROTEIN_RECEP_F1_2"/>
    <property type="match status" value="1"/>
</dbReference>
<keyword evidence="4 13" id="KW-0716">Sensory transduction</keyword>
<evidence type="ECO:0000256" key="12">
    <source>
        <dbReference type="RuleBase" id="RU000688"/>
    </source>
</evidence>
<keyword evidence="10 12" id="KW-0675">Receptor</keyword>
<dbReference type="GO" id="GO:0004930">
    <property type="term" value="F:G protein-coupled receptor activity"/>
    <property type="evidence" value="ECO:0007669"/>
    <property type="project" value="UniProtKB-KW"/>
</dbReference>
<comment type="similarity">
    <text evidence="12">Belongs to the G-protein coupled receptor 1 family.</text>
</comment>
<reference evidence="15" key="1">
    <citation type="submission" date="2025-08" db="UniProtKB">
        <authorList>
            <consortium name="Ensembl"/>
        </authorList>
    </citation>
    <scope>IDENTIFICATION</scope>
</reference>
<dbReference type="InterPro" id="IPR017452">
    <property type="entry name" value="GPCR_Rhodpsn_7TM"/>
</dbReference>
<organism evidence="15 16">
    <name type="scientific">Sphenodon punctatus</name>
    <name type="common">Tuatara</name>
    <name type="synonym">Hatteria punctata</name>
    <dbReference type="NCBI Taxonomy" id="8508"/>
    <lineage>
        <taxon>Eukaryota</taxon>
        <taxon>Metazoa</taxon>
        <taxon>Chordata</taxon>
        <taxon>Craniata</taxon>
        <taxon>Vertebrata</taxon>
        <taxon>Euteleostomi</taxon>
        <taxon>Lepidosauria</taxon>
        <taxon>Sphenodontia</taxon>
        <taxon>Sphenodontidae</taxon>
        <taxon>Sphenodon</taxon>
    </lineage>
</organism>
<dbReference type="CDD" id="cd15227">
    <property type="entry name" value="7tmA_OR14-like"/>
    <property type="match status" value="1"/>
</dbReference>
<evidence type="ECO:0000256" key="6">
    <source>
        <dbReference type="ARBA" id="ARBA00022725"/>
    </source>
</evidence>
<keyword evidence="3 13" id="KW-1003">Cell membrane</keyword>
<dbReference type="GO" id="GO:0004984">
    <property type="term" value="F:olfactory receptor activity"/>
    <property type="evidence" value="ECO:0007669"/>
    <property type="project" value="InterPro"/>
</dbReference>
<keyword evidence="16" id="KW-1185">Reference proteome</keyword>
<dbReference type="GeneTree" id="ENSGT01050000244828"/>
<dbReference type="Proteomes" id="UP000694392">
    <property type="component" value="Unplaced"/>
</dbReference>
<dbReference type="Gene3D" id="1.20.1070.10">
    <property type="entry name" value="Rhodopsin 7-helix transmembrane proteins"/>
    <property type="match status" value="1"/>
</dbReference>
<evidence type="ECO:0000256" key="4">
    <source>
        <dbReference type="ARBA" id="ARBA00022606"/>
    </source>
</evidence>
<evidence type="ECO:0000259" key="14">
    <source>
        <dbReference type="PROSITE" id="PS50262"/>
    </source>
</evidence>
<dbReference type="PROSITE" id="PS00237">
    <property type="entry name" value="G_PROTEIN_RECEP_F1_1"/>
    <property type="match status" value="1"/>
</dbReference>
<feature type="transmembrane region" description="Helical" evidence="13">
    <location>
        <begin position="265"/>
        <end position="283"/>
    </location>
</feature>
<evidence type="ECO:0000256" key="7">
    <source>
        <dbReference type="ARBA" id="ARBA00022989"/>
    </source>
</evidence>
<evidence type="ECO:0000256" key="5">
    <source>
        <dbReference type="ARBA" id="ARBA00022692"/>
    </source>
</evidence>
<feature type="transmembrane region" description="Helical" evidence="13">
    <location>
        <begin position="233"/>
        <end position="253"/>
    </location>
</feature>
<evidence type="ECO:0000313" key="15">
    <source>
        <dbReference type="Ensembl" id="ENSSPUP00000019602.1"/>
    </source>
</evidence>
<keyword evidence="9 13" id="KW-0472">Membrane</keyword>
<feature type="domain" description="G-protein coupled receptors family 1 profile" evidence="14">
    <location>
        <begin position="40"/>
        <end position="283"/>
    </location>
</feature>
<evidence type="ECO:0000256" key="8">
    <source>
        <dbReference type="ARBA" id="ARBA00023040"/>
    </source>
</evidence>
<dbReference type="OMA" id="TGWFQEH"/>
<evidence type="ECO:0000256" key="9">
    <source>
        <dbReference type="ARBA" id="ARBA00023136"/>
    </source>
</evidence>
<evidence type="ECO:0000256" key="10">
    <source>
        <dbReference type="ARBA" id="ARBA00023170"/>
    </source>
</evidence>
<feature type="transmembrane region" description="Helical" evidence="13">
    <location>
        <begin position="97"/>
        <end position="119"/>
    </location>
</feature>
<dbReference type="Pfam" id="PF13853">
    <property type="entry name" value="7tm_4"/>
    <property type="match status" value="1"/>
</dbReference>
<feature type="transmembrane region" description="Helical" evidence="13">
    <location>
        <begin position="140"/>
        <end position="167"/>
    </location>
</feature>
<dbReference type="GO" id="GO:0005886">
    <property type="term" value="C:plasma membrane"/>
    <property type="evidence" value="ECO:0007669"/>
    <property type="project" value="UniProtKB-SubCell"/>
</dbReference>
<feature type="transmembrane region" description="Helical" evidence="13">
    <location>
        <begin position="59"/>
        <end position="77"/>
    </location>
</feature>
<feature type="transmembrane region" description="Helical" evidence="13">
    <location>
        <begin position="187"/>
        <end position="212"/>
    </location>
</feature>
<keyword evidence="11 12" id="KW-0807">Transducer</keyword>
<evidence type="ECO:0000313" key="16">
    <source>
        <dbReference type="Proteomes" id="UP000694392"/>
    </source>
</evidence>
<evidence type="ECO:0000256" key="3">
    <source>
        <dbReference type="ARBA" id="ARBA00022475"/>
    </source>
</evidence>
<dbReference type="PANTHER" id="PTHR26452">
    <property type="entry name" value="OLFACTORY RECEPTOR"/>
    <property type="match status" value="1"/>
</dbReference>
<keyword evidence="8 12" id="KW-0297">G-protein coupled receptor</keyword>
<dbReference type="SUPFAM" id="SSF81321">
    <property type="entry name" value="Family A G protein-coupled receptor-like"/>
    <property type="match status" value="1"/>
</dbReference>
<evidence type="ECO:0000256" key="13">
    <source>
        <dbReference type="RuleBase" id="RU363047"/>
    </source>
</evidence>
<name>A0A8D0HI79_SPHPU</name>
<evidence type="ECO:0000256" key="11">
    <source>
        <dbReference type="ARBA" id="ARBA00023224"/>
    </source>
</evidence>
<dbReference type="InterPro" id="IPR050516">
    <property type="entry name" value="Olfactory_GPCR"/>
</dbReference>
<keyword evidence="6 13" id="KW-0552">Olfaction</keyword>
<dbReference type="InterPro" id="IPR000725">
    <property type="entry name" value="Olfact_rcpt"/>
</dbReference>
<evidence type="ECO:0000256" key="1">
    <source>
        <dbReference type="ARBA" id="ARBA00002936"/>
    </source>
</evidence>
<accession>A0A8D0HI79</accession>
<dbReference type="PRINTS" id="PR00237">
    <property type="entry name" value="GPCRRHODOPSN"/>
</dbReference>
<keyword evidence="5 12" id="KW-0812">Transmembrane</keyword>
<sequence length="313" mass="35126">MLETPRIIAEFLLLGFSDNWELQILYFMGFLVTYLAALIGNLLIFILIAFNHHLHTPMYFYLMNLSIADIGSISVTIPKAMDISLMDNRLISYSGCVAQVFLLIFFVGLDFSILIVMGYDRYVAICDPLHYDTVMNKGASGAWITGFLSATLHTGSTFAITFCSNVVNQFFCEIPQLLKLSCSDLYLIEVGALVFSASLGSGCFVFIIVSYVQIFRAVLRIPSVKGRQKAFSTCLPHLIVIFLFLSTSFFAYLKPPSSSTSNLDVVVSMVYAVVPQVINPIIYSMRNKEIKAALWKLIGWHFSFNNRFSLVHL</sequence>
<feature type="transmembrane region" description="Helical" evidence="13">
    <location>
        <begin position="24"/>
        <end position="47"/>
    </location>
</feature>
<comment type="function">
    <text evidence="1">Odorant receptor.</text>
</comment>
<dbReference type="InterPro" id="IPR000276">
    <property type="entry name" value="GPCR_Rhodpsn"/>
</dbReference>
<dbReference type="PRINTS" id="PR00245">
    <property type="entry name" value="OLFACTORYR"/>
</dbReference>
<dbReference type="AlphaFoldDB" id="A0A8D0HI79"/>
<comment type="subcellular location">
    <subcellularLocation>
        <location evidence="2 13">Cell membrane</location>
        <topology evidence="2 13">Multi-pass membrane protein</topology>
    </subcellularLocation>
</comment>
<dbReference type="FunFam" id="1.20.1070.10:FF:000037">
    <property type="entry name" value="Olfactory receptor"/>
    <property type="match status" value="1"/>
</dbReference>